<sequence length="29" mass="3321">MLDLDAVRIARGFSLKCTTSRRGRRNPET</sequence>
<evidence type="ECO:0000313" key="2">
    <source>
        <dbReference type="Proteomes" id="UP000019443"/>
    </source>
</evidence>
<geneLocation type="plasmid" evidence="1 2">
    <name>pLPU83d</name>
</geneLocation>
<protein>
    <submittedName>
        <fullName evidence="1">Uncharacterized protein</fullName>
    </submittedName>
</protein>
<keyword evidence="2" id="KW-1185">Reference proteome</keyword>
<dbReference type="AlphaFoldDB" id="W6S743"/>
<dbReference type="HOGENOM" id="CLU_3410059_0_0_5"/>
<accession>W6S743</accession>
<dbReference type="KEGG" id="rhl:LPU83_pLPU83d_0630"/>
<reference evidence="1" key="1">
    <citation type="submission" date="2013-11" db="EMBL/GenBank/DDBJ databases">
        <title>Draft genome sequence of the broad-host-range Rhizobium sp. LPU83 strain, a member of the low-genetic diversity Oregon-like Rhizobium sp. group.</title>
        <authorList>
            <person name="Wibberg D."/>
            <person name="Puehler A."/>
            <person name="Schlueter A."/>
        </authorList>
    </citation>
    <scope>NUCLEOTIDE SEQUENCE [LARGE SCALE GENOMIC DNA]</scope>
    <source>
        <strain evidence="1">LPU83</strain>
        <plasmid evidence="1">pLPU83d</plasmid>
    </source>
</reference>
<name>W6S743_9HYPH</name>
<dbReference type="EMBL" id="HG916855">
    <property type="protein sequence ID" value="CDM62001.1"/>
    <property type="molecule type" value="Genomic_DNA"/>
</dbReference>
<gene>
    <name evidence="1" type="ORF">LPU83_pLPU83d_0630</name>
</gene>
<dbReference type="Proteomes" id="UP000019443">
    <property type="component" value="Plasmid pLPU83d"/>
</dbReference>
<organism evidence="1 2">
    <name type="scientific">Rhizobium favelukesii</name>
    <dbReference type="NCBI Taxonomy" id="348824"/>
    <lineage>
        <taxon>Bacteria</taxon>
        <taxon>Pseudomonadati</taxon>
        <taxon>Pseudomonadota</taxon>
        <taxon>Alphaproteobacteria</taxon>
        <taxon>Hyphomicrobiales</taxon>
        <taxon>Rhizobiaceae</taxon>
        <taxon>Rhizobium/Agrobacterium group</taxon>
        <taxon>Rhizobium</taxon>
    </lineage>
</organism>
<keyword evidence="1" id="KW-0614">Plasmid</keyword>
<evidence type="ECO:0000313" key="1">
    <source>
        <dbReference type="EMBL" id="CDM62001.1"/>
    </source>
</evidence>
<dbReference type="PATRIC" id="fig|348824.6.peg.6279"/>
<proteinExistence type="predicted"/>